<accession>A0AAN6VYB8</accession>
<evidence type="ECO:0000313" key="3">
    <source>
        <dbReference type="Proteomes" id="UP001302321"/>
    </source>
</evidence>
<evidence type="ECO:0000313" key="2">
    <source>
        <dbReference type="EMBL" id="KAK4171590.1"/>
    </source>
</evidence>
<protein>
    <submittedName>
        <fullName evidence="2">Uncharacterized protein</fullName>
    </submittedName>
</protein>
<dbReference type="PANTHER" id="PTHR35394">
    <property type="entry name" value="DUF3176 DOMAIN-CONTAINING PROTEIN"/>
    <property type="match status" value="1"/>
</dbReference>
<dbReference type="AlphaFoldDB" id="A0AAN6VYB8"/>
<keyword evidence="3" id="KW-1185">Reference proteome</keyword>
<reference evidence="2" key="1">
    <citation type="journal article" date="2023" name="Mol. Phylogenet. Evol.">
        <title>Genome-scale phylogeny and comparative genomics of the fungal order Sordariales.</title>
        <authorList>
            <person name="Hensen N."/>
            <person name="Bonometti L."/>
            <person name="Westerberg I."/>
            <person name="Brannstrom I.O."/>
            <person name="Guillou S."/>
            <person name="Cros-Aarteil S."/>
            <person name="Calhoun S."/>
            <person name="Haridas S."/>
            <person name="Kuo A."/>
            <person name="Mondo S."/>
            <person name="Pangilinan J."/>
            <person name="Riley R."/>
            <person name="LaButti K."/>
            <person name="Andreopoulos B."/>
            <person name="Lipzen A."/>
            <person name="Chen C."/>
            <person name="Yan M."/>
            <person name="Daum C."/>
            <person name="Ng V."/>
            <person name="Clum A."/>
            <person name="Steindorff A."/>
            <person name="Ohm R.A."/>
            <person name="Martin F."/>
            <person name="Silar P."/>
            <person name="Natvig D.O."/>
            <person name="Lalanne C."/>
            <person name="Gautier V."/>
            <person name="Ament-Velasquez S.L."/>
            <person name="Kruys A."/>
            <person name="Hutchinson M.I."/>
            <person name="Powell A.J."/>
            <person name="Barry K."/>
            <person name="Miller A.N."/>
            <person name="Grigoriev I.V."/>
            <person name="Debuchy R."/>
            <person name="Gladieux P."/>
            <person name="Hiltunen Thoren M."/>
            <person name="Johannesson H."/>
        </authorList>
    </citation>
    <scope>NUCLEOTIDE SEQUENCE</scope>
    <source>
        <strain evidence="2">CBS 892.96</strain>
    </source>
</reference>
<dbReference type="PANTHER" id="PTHR35394:SF5">
    <property type="entry name" value="DUF3176 DOMAIN-CONTAINING PROTEIN"/>
    <property type="match status" value="1"/>
</dbReference>
<dbReference type="Proteomes" id="UP001302321">
    <property type="component" value="Unassembled WGS sequence"/>
</dbReference>
<dbReference type="EMBL" id="MU866536">
    <property type="protein sequence ID" value="KAK4171590.1"/>
    <property type="molecule type" value="Genomic_DNA"/>
</dbReference>
<gene>
    <name evidence="2" type="ORF">QBC36DRAFT_91521</name>
</gene>
<name>A0AAN6VYB8_9PEZI</name>
<proteinExistence type="predicted"/>
<feature type="region of interest" description="Disordered" evidence="1">
    <location>
        <begin position="174"/>
        <end position="204"/>
    </location>
</feature>
<reference evidence="2" key="2">
    <citation type="submission" date="2023-05" db="EMBL/GenBank/DDBJ databases">
        <authorList>
            <consortium name="Lawrence Berkeley National Laboratory"/>
            <person name="Steindorff A."/>
            <person name="Hensen N."/>
            <person name="Bonometti L."/>
            <person name="Westerberg I."/>
            <person name="Brannstrom I.O."/>
            <person name="Guillou S."/>
            <person name="Cros-Aarteil S."/>
            <person name="Calhoun S."/>
            <person name="Haridas S."/>
            <person name="Kuo A."/>
            <person name="Mondo S."/>
            <person name="Pangilinan J."/>
            <person name="Riley R."/>
            <person name="Labutti K."/>
            <person name="Andreopoulos B."/>
            <person name="Lipzen A."/>
            <person name="Chen C."/>
            <person name="Yanf M."/>
            <person name="Daum C."/>
            <person name="Ng V."/>
            <person name="Clum A."/>
            <person name="Ohm R."/>
            <person name="Martin F."/>
            <person name="Silar P."/>
            <person name="Natvig D."/>
            <person name="Lalanne C."/>
            <person name="Gautier V."/>
            <person name="Ament-Velasquez S.L."/>
            <person name="Kruys A."/>
            <person name="Hutchinson M.I."/>
            <person name="Powell A.J."/>
            <person name="Barry K."/>
            <person name="Miller A.N."/>
            <person name="Grigoriev I.V."/>
            <person name="Debuchy R."/>
            <person name="Gladieux P."/>
            <person name="Thoren M.H."/>
            <person name="Johannesson H."/>
        </authorList>
    </citation>
    <scope>NUCLEOTIDE SEQUENCE</scope>
    <source>
        <strain evidence="2">CBS 892.96</strain>
    </source>
</reference>
<evidence type="ECO:0000256" key="1">
    <source>
        <dbReference type="SAM" id="MobiDB-lite"/>
    </source>
</evidence>
<comment type="caution">
    <text evidence="2">The sequence shown here is derived from an EMBL/GenBank/DDBJ whole genome shotgun (WGS) entry which is preliminary data.</text>
</comment>
<sequence length="436" mass="48346">MSKDFNLNHALSRVAYLNGMFGQVSPPTFHCPPNASRCFWPVVTTMGLCSTFANLTGTLTPSCDMSEDKRNGTCWIDFPNANSRIDPRPVDFKWDLPYGRTWEDVDGLTFLSSGMSRHLDPIGGMSASFSVAQSEGLWKPDAGRIHLYQSRFYWCQQTFTNVQSNSDVLNTTNSPTTVPLKPLHKKTKLPASTSSADGSIRDDPPQFHTTLTYSAEDDAQRQYTMIEAISEEIITAFAQVLYVRSMAVELDQIGAAAMDSAQPIGLNILVPFDDYLANTDLQTFTSNIAASVSTQMRAKNPGDNANLTLIPGDVFVNEAYIQVHWPWLTLFVVETLMATGLLALTIMMTKDEPLYKSSALALLKHRIPGWEEDGSSSKVSIKRGSQVVDYEVEVKQSVIEVRDTEKRLKDSARDVLVQFDRGSAGETIVTTRARVK</sequence>
<organism evidence="2 3">
    <name type="scientific">Triangularia setosa</name>
    <dbReference type="NCBI Taxonomy" id="2587417"/>
    <lineage>
        <taxon>Eukaryota</taxon>
        <taxon>Fungi</taxon>
        <taxon>Dikarya</taxon>
        <taxon>Ascomycota</taxon>
        <taxon>Pezizomycotina</taxon>
        <taxon>Sordariomycetes</taxon>
        <taxon>Sordariomycetidae</taxon>
        <taxon>Sordariales</taxon>
        <taxon>Podosporaceae</taxon>
        <taxon>Triangularia</taxon>
    </lineage>
</organism>